<evidence type="ECO:0000313" key="3">
    <source>
        <dbReference type="Proteomes" id="UP000184357"/>
    </source>
</evidence>
<sequence>MVLTVATDGDVEAVAGAVDELGGSVLEKLRFDMLEISISEDRIADLDELNAVTSMNAEGELRFAAGRGSEGN</sequence>
<feature type="domain" description="Putative peptidase inhibitor" evidence="1">
    <location>
        <begin position="2"/>
        <end position="60"/>
    </location>
</feature>
<protein>
    <recommendedName>
        <fullName evidence="1">Putative peptidase inhibitor domain-containing protein</fullName>
    </recommendedName>
</protein>
<proteinExistence type="predicted"/>
<dbReference type="Proteomes" id="UP000184357">
    <property type="component" value="Unassembled WGS sequence"/>
</dbReference>
<name>A0A1M5MVG8_9EURY</name>
<dbReference type="Pfam" id="PF26036">
    <property type="entry name" value="Peptidase_inhib_put"/>
    <property type="match status" value="1"/>
</dbReference>
<gene>
    <name evidence="2" type="ORF">SAMN05443636_1163</name>
</gene>
<dbReference type="InterPro" id="IPR058957">
    <property type="entry name" value="Peptidase_inhib_put_dom"/>
</dbReference>
<accession>A0A1M5MVG8</accession>
<keyword evidence="3" id="KW-1185">Reference proteome</keyword>
<dbReference type="STRING" id="43928.SAMN05443636_1163"/>
<reference evidence="2 3" key="1">
    <citation type="submission" date="2016-11" db="EMBL/GenBank/DDBJ databases">
        <authorList>
            <person name="Jaros S."/>
            <person name="Januszkiewicz K."/>
            <person name="Wedrychowicz H."/>
        </authorList>
    </citation>
    <scope>NUCLEOTIDE SEQUENCE [LARGE SCALE GENOMIC DNA]</scope>
    <source>
        <strain evidence="2 3">DSM 9297</strain>
    </source>
</reference>
<evidence type="ECO:0000313" key="2">
    <source>
        <dbReference type="EMBL" id="SHG81271.1"/>
    </source>
</evidence>
<dbReference type="AlphaFoldDB" id="A0A1M5MVG8"/>
<evidence type="ECO:0000259" key="1">
    <source>
        <dbReference type="Pfam" id="PF26036"/>
    </source>
</evidence>
<dbReference type="EMBL" id="FQWV01000002">
    <property type="protein sequence ID" value="SHG81271.1"/>
    <property type="molecule type" value="Genomic_DNA"/>
</dbReference>
<organism evidence="2 3">
    <name type="scientific">Halobaculum gomorrense</name>
    <dbReference type="NCBI Taxonomy" id="43928"/>
    <lineage>
        <taxon>Archaea</taxon>
        <taxon>Methanobacteriati</taxon>
        <taxon>Methanobacteriota</taxon>
        <taxon>Stenosarchaea group</taxon>
        <taxon>Halobacteria</taxon>
        <taxon>Halobacteriales</taxon>
        <taxon>Haloferacaceae</taxon>
        <taxon>Halobaculum</taxon>
    </lineage>
</organism>